<dbReference type="AlphaFoldDB" id="A0A367YVM7"/>
<dbReference type="InterPro" id="IPR050765">
    <property type="entry name" value="Riboflavin_Biosynth_HTPR"/>
</dbReference>
<comment type="caution">
    <text evidence="5">The sequence shown here is derived from an EMBL/GenBank/DDBJ whole genome shotgun (WGS) entry which is preliminary data.</text>
</comment>
<dbReference type="Proteomes" id="UP000252770">
    <property type="component" value="Unassembled WGS sequence"/>
</dbReference>
<keyword evidence="6" id="KW-1185">Reference proteome</keyword>
<evidence type="ECO:0000259" key="4">
    <source>
        <dbReference type="Pfam" id="PF01872"/>
    </source>
</evidence>
<keyword evidence="2" id="KW-0521">NADP</keyword>
<dbReference type="SUPFAM" id="SSF53597">
    <property type="entry name" value="Dihydrofolate reductase-like"/>
    <property type="match status" value="1"/>
</dbReference>
<dbReference type="PANTHER" id="PTHR38011:SF7">
    <property type="entry name" value="2,5-DIAMINO-6-RIBOSYLAMINO-4(3H)-PYRIMIDINONE 5'-PHOSPHATE REDUCTASE"/>
    <property type="match status" value="1"/>
</dbReference>
<sequence>MTYACAGCAGRGGEQMERWDAVGEVDDLEAELLVQGDHLRTLMVASADGAATIAGRVDTLTSPADQRLLLTARAVADVVLVGAGTVRAEGYGPLVVEADISARRGARGQTPHPGLAVVTATGDLDLEHPLFTEAVTRPLVVTTEGCPRRDRIEQVADVVTAGAQTLDVRAAVAALRARGLRRIGCEGGARLNQALLAADLVDELVLTTAPLLVGGEAPRIVHGAVLDPPRPLRLVGVLRSGDHLFTRWSLR</sequence>
<dbReference type="InterPro" id="IPR024072">
    <property type="entry name" value="DHFR-like_dom_sf"/>
</dbReference>
<dbReference type="GO" id="GO:0009231">
    <property type="term" value="P:riboflavin biosynthetic process"/>
    <property type="evidence" value="ECO:0007669"/>
    <property type="project" value="InterPro"/>
</dbReference>
<dbReference type="EMBL" id="QOUI01000004">
    <property type="protein sequence ID" value="RCK69945.1"/>
    <property type="molecule type" value="Genomic_DNA"/>
</dbReference>
<dbReference type="Gene3D" id="3.40.430.10">
    <property type="entry name" value="Dihydrofolate Reductase, subunit A"/>
    <property type="match status" value="1"/>
</dbReference>
<dbReference type="NCBIfam" id="NF010663">
    <property type="entry name" value="PRK14059.1-1"/>
    <property type="match status" value="1"/>
</dbReference>
<feature type="domain" description="Bacterial bifunctional deaminase-reductase C-terminal" evidence="4">
    <location>
        <begin position="42"/>
        <end position="240"/>
    </location>
</feature>
<dbReference type="GO" id="GO:0008703">
    <property type="term" value="F:5-amino-6-(5-phosphoribosylamino)uracil reductase activity"/>
    <property type="evidence" value="ECO:0007669"/>
    <property type="project" value="InterPro"/>
</dbReference>
<evidence type="ECO:0000256" key="2">
    <source>
        <dbReference type="ARBA" id="ARBA00022857"/>
    </source>
</evidence>
<evidence type="ECO:0000313" key="5">
    <source>
        <dbReference type="EMBL" id="RCK69945.1"/>
    </source>
</evidence>
<evidence type="ECO:0000256" key="1">
    <source>
        <dbReference type="ARBA" id="ARBA00005104"/>
    </source>
</evidence>
<gene>
    <name evidence="5" type="ORF">DT076_07995</name>
</gene>
<evidence type="ECO:0000256" key="3">
    <source>
        <dbReference type="ARBA" id="ARBA00023002"/>
    </source>
</evidence>
<dbReference type="Pfam" id="PF01872">
    <property type="entry name" value="RibD_C"/>
    <property type="match status" value="1"/>
</dbReference>
<name>A0A367YVM7_9ACTN</name>
<protein>
    <submittedName>
        <fullName evidence="5">Pyrimidine reductase family protein</fullName>
    </submittedName>
</protein>
<dbReference type="InterPro" id="IPR002734">
    <property type="entry name" value="RibDG_C"/>
</dbReference>
<keyword evidence="3" id="KW-0560">Oxidoreductase</keyword>
<evidence type="ECO:0000313" key="6">
    <source>
        <dbReference type="Proteomes" id="UP000252770"/>
    </source>
</evidence>
<comment type="pathway">
    <text evidence="1">Cofactor biosynthesis; riboflavin biosynthesis.</text>
</comment>
<dbReference type="PANTHER" id="PTHR38011">
    <property type="entry name" value="DIHYDROFOLATE REDUCTASE FAMILY PROTEIN (AFU_ORTHOLOGUE AFUA_8G06820)"/>
    <property type="match status" value="1"/>
</dbReference>
<reference evidence="5 6" key="1">
    <citation type="submission" date="2018-07" db="EMBL/GenBank/DDBJ databases">
        <title>Desertimonas flava gen. nov. sp. nov.</title>
        <authorList>
            <person name="Liu S."/>
        </authorList>
    </citation>
    <scope>NUCLEOTIDE SEQUENCE [LARGE SCALE GENOMIC DNA]</scope>
    <source>
        <strain evidence="5 6">16Sb5-5</strain>
    </source>
</reference>
<accession>A0A367YVM7</accession>
<proteinExistence type="predicted"/>
<organism evidence="5 6">
    <name type="scientific">Desertihabitans brevis</name>
    <dbReference type="NCBI Taxonomy" id="2268447"/>
    <lineage>
        <taxon>Bacteria</taxon>
        <taxon>Bacillati</taxon>
        <taxon>Actinomycetota</taxon>
        <taxon>Actinomycetes</taxon>
        <taxon>Propionibacteriales</taxon>
        <taxon>Propionibacteriaceae</taxon>
        <taxon>Desertihabitans</taxon>
    </lineage>
</organism>